<protein>
    <submittedName>
        <fullName evidence="1">Uncharacterized protein</fullName>
    </submittedName>
</protein>
<organism evidence="1">
    <name type="scientific">Magnetococcus massalia (strain MO-1)</name>
    <dbReference type="NCBI Taxonomy" id="451514"/>
    <lineage>
        <taxon>Bacteria</taxon>
        <taxon>Pseudomonadati</taxon>
        <taxon>Pseudomonadota</taxon>
        <taxon>Magnetococcia</taxon>
        <taxon>Magnetococcales</taxon>
        <taxon>Magnetococcaceae</taxon>
        <taxon>Magnetococcus</taxon>
    </lineage>
</organism>
<dbReference type="EMBL" id="LO017727">
    <property type="protein sequence ID" value="CRH05468.1"/>
    <property type="molecule type" value="Genomic_DNA"/>
</dbReference>
<dbReference type="AlphaFoldDB" id="A0A1S7LG07"/>
<reference evidence="1" key="1">
    <citation type="submission" date="2015-04" db="EMBL/GenBank/DDBJ databases">
        <authorList>
            <person name="Syromyatnikov M.Y."/>
            <person name="Popov V.N."/>
        </authorList>
    </citation>
    <scope>NUCLEOTIDE SEQUENCE</scope>
    <source>
        <strain evidence="1">MO-1</strain>
    </source>
</reference>
<sequence length="203" mass="23382">MGRRFMMQDGVLMKRAMRYVVAALLCLWVPDMLYAGWIPAEEENMWGTYLPEREPFPAVVPHDSECVLGKTITLSCAVQSAEACAARARDDVCAQIFKGGYKNSSPPSYEPLPEMRIFKVTELKSLNKELLCSDVKDKPLPALIECAKKRQAILVLWTLVKMNLPHPVTKKHEWAWWGWYYDVKWSDAKGQWMVTDWTSFQPH</sequence>
<evidence type="ECO:0000313" key="1">
    <source>
        <dbReference type="EMBL" id="CRH05468.1"/>
    </source>
</evidence>
<accession>A0A1S7LG07</accession>
<gene>
    <name evidence="1" type="ORF">MAGMO_1276</name>
</gene>
<name>A0A1S7LG07_MAGMO</name>
<proteinExistence type="predicted"/>